<comment type="subcellular location">
    <subcellularLocation>
        <location evidence="1 7">Cell membrane</location>
        <topology evidence="1 7">Multi-pass membrane protein</topology>
    </subcellularLocation>
</comment>
<keyword evidence="4 7" id="KW-0812">Transmembrane</keyword>
<evidence type="ECO:0000313" key="9">
    <source>
        <dbReference type="EMBL" id="SEQ88038.1"/>
    </source>
</evidence>
<sequence length="280" mass="31606">MSNKSNVQIYKILIMIVCIILSILSIMPFIIMFVNSTRSTYEIQQHAVSFIPSKFLLNNWKVLTSKSFNPAKGFLNSLIVSCGITGITLYFSTLTAYALVMYDWKLKNAFFSFIMAIMMIPATITIIGFYQMVYKIHMTNRFLMLILPAMAAPSLVFFMRQYMKPSVSPSLVESARIDGAKEFFTFNVIVLPIMKPAIATQAIFSFVTSWNDLFKPLILLTKQDKYTLPIMVSLLRGDIYRTEYGSVYLGLTLTALPLIIVYLILSKYIVAGVAMGSVKG</sequence>
<proteinExistence type="inferred from homology"/>
<comment type="similarity">
    <text evidence="7">Belongs to the binding-protein-dependent transport system permease family.</text>
</comment>
<dbReference type="CDD" id="cd06261">
    <property type="entry name" value="TM_PBP2"/>
    <property type="match status" value="1"/>
</dbReference>
<dbReference type="PANTHER" id="PTHR43744:SF2">
    <property type="entry name" value="ARABINOOLIGOSACCHARIDES TRANSPORT SYSTEM PERMEASE PROTEIN ARAQ"/>
    <property type="match status" value="1"/>
</dbReference>
<feature type="transmembrane region" description="Helical" evidence="7">
    <location>
        <begin position="12"/>
        <end position="34"/>
    </location>
</feature>
<evidence type="ECO:0000256" key="1">
    <source>
        <dbReference type="ARBA" id="ARBA00004651"/>
    </source>
</evidence>
<feature type="transmembrane region" description="Helical" evidence="7">
    <location>
        <begin position="109"/>
        <end position="130"/>
    </location>
</feature>
<dbReference type="InterPro" id="IPR035906">
    <property type="entry name" value="MetI-like_sf"/>
</dbReference>
<evidence type="ECO:0000256" key="6">
    <source>
        <dbReference type="ARBA" id="ARBA00023136"/>
    </source>
</evidence>
<organism evidence="9 10">
    <name type="scientific">Treponema bryantii</name>
    <dbReference type="NCBI Taxonomy" id="163"/>
    <lineage>
        <taxon>Bacteria</taxon>
        <taxon>Pseudomonadati</taxon>
        <taxon>Spirochaetota</taxon>
        <taxon>Spirochaetia</taxon>
        <taxon>Spirochaetales</taxon>
        <taxon>Treponemataceae</taxon>
        <taxon>Treponema</taxon>
    </lineage>
</organism>
<feature type="transmembrane region" description="Helical" evidence="7">
    <location>
        <begin position="142"/>
        <end position="162"/>
    </location>
</feature>
<dbReference type="InterPro" id="IPR000515">
    <property type="entry name" value="MetI-like"/>
</dbReference>
<dbReference type="EMBL" id="FOFU01000014">
    <property type="protein sequence ID" value="SEQ88038.1"/>
    <property type="molecule type" value="Genomic_DNA"/>
</dbReference>
<dbReference type="Gene3D" id="1.10.3720.10">
    <property type="entry name" value="MetI-like"/>
    <property type="match status" value="1"/>
</dbReference>
<evidence type="ECO:0000256" key="2">
    <source>
        <dbReference type="ARBA" id="ARBA00022448"/>
    </source>
</evidence>
<keyword evidence="5 7" id="KW-1133">Transmembrane helix</keyword>
<dbReference type="eggNOG" id="COG0395">
    <property type="taxonomic scope" value="Bacteria"/>
</dbReference>
<name>A0A1H9JMS5_9SPIR</name>
<keyword evidence="10" id="KW-1185">Reference proteome</keyword>
<evidence type="ECO:0000313" key="10">
    <source>
        <dbReference type="Proteomes" id="UP000182360"/>
    </source>
</evidence>
<accession>A0A1H9JMS5</accession>
<gene>
    <name evidence="9" type="ORF">SAMN04487977_1142</name>
</gene>
<dbReference type="GO" id="GO:0055085">
    <property type="term" value="P:transmembrane transport"/>
    <property type="evidence" value="ECO:0007669"/>
    <property type="project" value="InterPro"/>
</dbReference>
<evidence type="ECO:0000256" key="3">
    <source>
        <dbReference type="ARBA" id="ARBA00022475"/>
    </source>
</evidence>
<dbReference type="Pfam" id="PF00528">
    <property type="entry name" value="BPD_transp_1"/>
    <property type="match status" value="1"/>
</dbReference>
<feature type="transmembrane region" description="Helical" evidence="7">
    <location>
        <begin position="245"/>
        <end position="265"/>
    </location>
</feature>
<feature type="transmembrane region" description="Helical" evidence="7">
    <location>
        <begin position="183"/>
        <end position="207"/>
    </location>
</feature>
<keyword evidence="3" id="KW-1003">Cell membrane</keyword>
<dbReference type="AlphaFoldDB" id="A0A1H9JMS5"/>
<dbReference type="RefSeq" id="WP_074645563.1">
    <property type="nucleotide sequence ID" value="NZ_AP025286.1"/>
</dbReference>
<dbReference type="GO" id="GO:0005886">
    <property type="term" value="C:plasma membrane"/>
    <property type="evidence" value="ECO:0007669"/>
    <property type="project" value="UniProtKB-SubCell"/>
</dbReference>
<keyword evidence="9" id="KW-0762">Sugar transport</keyword>
<feature type="domain" description="ABC transmembrane type-1" evidence="8">
    <location>
        <begin position="74"/>
        <end position="265"/>
    </location>
</feature>
<dbReference type="OrthoDB" id="9773467at2"/>
<feature type="transmembrane region" description="Helical" evidence="7">
    <location>
        <begin position="78"/>
        <end position="102"/>
    </location>
</feature>
<evidence type="ECO:0000256" key="4">
    <source>
        <dbReference type="ARBA" id="ARBA00022692"/>
    </source>
</evidence>
<dbReference type="PROSITE" id="PS50928">
    <property type="entry name" value="ABC_TM1"/>
    <property type="match status" value="1"/>
</dbReference>
<evidence type="ECO:0000256" key="5">
    <source>
        <dbReference type="ARBA" id="ARBA00022989"/>
    </source>
</evidence>
<evidence type="ECO:0000256" key="7">
    <source>
        <dbReference type="RuleBase" id="RU363032"/>
    </source>
</evidence>
<dbReference type="SUPFAM" id="SSF161098">
    <property type="entry name" value="MetI-like"/>
    <property type="match status" value="1"/>
</dbReference>
<dbReference type="Proteomes" id="UP000182360">
    <property type="component" value="Unassembled WGS sequence"/>
</dbReference>
<keyword evidence="2 7" id="KW-0813">Transport</keyword>
<evidence type="ECO:0000259" key="8">
    <source>
        <dbReference type="PROSITE" id="PS50928"/>
    </source>
</evidence>
<keyword evidence="6 7" id="KW-0472">Membrane</keyword>
<dbReference type="STRING" id="163.SAMN04487775_103172"/>
<dbReference type="PANTHER" id="PTHR43744">
    <property type="entry name" value="ABC TRANSPORTER PERMEASE PROTEIN MG189-RELATED-RELATED"/>
    <property type="match status" value="1"/>
</dbReference>
<protein>
    <submittedName>
        <fullName evidence="9">Multiple sugar transport system permease protein</fullName>
    </submittedName>
</protein>
<reference evidence="9 10" key="1">
    <citation type="submission" date="2016-10" db="EMBL/GenBank/DDBJ databases">
        <authorList>
            <person name="de Groot N.N."/>
        </authorList>
    </citation>
    <scope>NUCLEOTIDE SEQUENCE [LARGE SCALE GENOMIC DNA]</scope>
    <source>
        <strain evidence="9 10">B25</strain>
    </source>
</reference>